<evidence type="ECO:0000313" key="3">
    <source>
        <dbReference type="Proteomes" id="UP000029661"/>
    </source>
</evidence>
<dbReference type="Gene3D" id="2.40.50.140">
    <property type="entry name" value="Nucleic acid-binding proteins"/>
    <property type="match status" value="1"/>
</dbReference>
<dbReference type="InterPro" id="IPR004365">
    <property type="entry name" value="NA-bd_OB_tRNA"/>
</dbReference>
<gene>
    <name evidence="2" type="ORF">BRM9_2136</name>
</gene>
<name>A0A089ZJ14_METFO</name>
<dbReference type="CDD" id="cd03524">
    <property type="entry name" value="RPA2_OBF_family"/>
    <property type="match status" value="1"/>
</dbReference>
<evidence type="ECO:0000259" key="1">
    <source>
        <dbReference type="Pfam" id="PF01336"/>
    </source>
</evidence>
<dbReference type="EMBL" id="CP006933">
    <property type="protein sequence ID" value="AIS32938.1"/>
    <property type="molecule type" value="Genomic_DNA"/>
</dbReference>
<organism evidence="2 3">
    <name type="scientific">Methanobacterium formicicum</name>
    <dbReference type="NCBI Taxonomy" id="2162"/>
    <lineage>
        <taxon>Archaea</taxon>
        <taxon>Methanobacteriati</taxon>
        <taxon>Methanobacteriota</taxon>
        <taxon>Methanomada group</taxon>
        <taxon>Methanobacteria</taxon>
        <taxon>Methanobacteriales</taxon>
        <taxon>Methanobacteriaceae</taxon>
        <taxon>Methanobacterium</taxon>
    </lineage>
</organism>
<protein>
    <submittedName>
        <fullName evidence="2">OB fold nucleic acid binding domain-containing protein</fullName>
    </submittedName>
</protein>
<accession>A0A089ZJ14</accession>
<evidence type="ECO:0000313" key="2">
    <source>
        <dbReference type="EMBL" id="AIS32938.1"/>
    </source>
</evidence>
<feature type="domain" description="OB" evidence="1">
    <location>
        <begin position="50"/>
        <end position="126"/>
    </location>
</feature>
<dbReference type="InterPro" id="IPR012340">
    <property type="entry name" value="NA-bd_OB-fold"/>
</dbReference>
<dbReference type="SUPFAM" id="SSF50249">
    <property type="entry name" value="Nucleic acid-binding proteins"/>
    <property type="match status" value="1"/>
</dbReference>
<reference evidence="2 3" key="1">
    <citation type="submission" date="2013-12" db="EMBL/GenBank/DDBJ databases">
        <title>The complete genome sequence of Methanobacterium sp. BRM9.</title>
        <authorList>
            <consortium name="Pastoral Greenhouse Gas Research Consortium"/>
            <person name="Kelly W.J."/>
            <person name="Leahy S.C."/>
            <person name="Perry R."/>
            <person name="Li D."/>
            <person name="Altermann E."/>
            <person name="Lambie S.C."/>
            <person name="Attwood G.T."/>
        </authorList>
    </citation>
    <scope>NUCLEOTIDE SEQUENCE [LARGE SCALE GENOMIC DNA]</scope>
    <source>
        <strain evidence="2 3">BRM9</strain>
    </source>
</reference>
<sequence length="133" mass="14463">MVGIDDKKIFKVALFTAICGLVGMIASANSITPQTVQIKDMDRGMLDKEVSIEGMVTGVSQSQKGETYFLEIMDGTGRIKVVVFESAATEIQKTSVNLESLTQRRIKIVGKVTEYKGSLELVLKDASSLKIMA</sequence>
<dbReference type="GeneID" id="24793304"/>
<dbReference type="GO" id="GO:0003676">
    <property type="term" value="F:nucleic acid binding"/>
    <property type="evidence" value="ECO:0007669"/>
    <property type="project" value="InterPro"/>
</dbReference>
<dbReference type="AlphaFoldDB" id="A0A089ZJ14"/>
<proteinExistence type="predicted"/>
<dbReference type="Pfam" id="PF01336">
    <property type="entry name" value="tRNA_anti-codon"/>
    <property type="match status" value="1"/>
</dbReference>
<dbReference type="STRING" id="2162.BRM9_2136"/>
<dbReference type="Proteomes" id="UP000029661">
    <property type="component" value="Chromosome"/>
</dbReference>
<dbReference type="KEGG" id="mfc:BRM9_2136"/>
<dbReference type="RefSeq" id="WP_231553431.1">
    <property type="nucleotide sequence ID" value="NZ_CP006933.1"/>
</dbReference>